<name>A0A8K2A7M5_9CYAN</name>
<keyword evidence="2" id="KW-1133">Transmembrane helix</keyword>
<dbReference type="RefSeq" id="WP_161824836.1">
    <property type="nucleotide sequence ID" value="NZ_WVIC01000012.1"/>
</dbReference>
<organism evidence="3 4">
    <name type="scientific">Petrachloros mirabilis ULC683</name>
    <dbReference type="NCBI Taxonomy" id="2781853"/>
    <lineage>
        <taxon>Bacteria</taxon>
        <taxon>Bacillati</taxon>
        <taxon>Cyanobacteriota</taxon>
        <taxon>Cyanophyceae</taxon>
        <taxon>Synechococcales</taxon>
        <taxon>Petrachlorosaceae</taxon>
        <taxon>Petrachloros</taxon>
        <taxon>Petrachloros mirabilis</taxon>
    </lineage>
</organism>
<dbReference type="AlphaFoldDB" id="A0A8K2A7M5"/>
<accession>A0A8K2A7M5</accession>
<keyword evidence="2" id="KW-0812">Transmembrane</keyword>
<keyword evidence="2" id="KW-0472">Membrane</keyword>
<reference evidence="3" key="1">
    <citation type="submission" date="2019-12" db="EMBL/GenBank/DDBJ databases">
        <title>High-Quality draft genome sequences of three cyanobacteria isolated from the limestone walls of the Old Cathedral of Coimbra.</title>
        <authorList>
            <person name="Tiago I."/>
            <person name="Soares F."/>
            <person name="Portugal A."/>
        </authorList>
    </citation>
    <scope>NUCLEOTIDE SEQUENCE [LARGE SCALE GENOMIC DNA]</scope>
    <source>
        <strain evidence="3">C</strain>
    </source>
</reference>
<feature type="coiled-coil region" evidence="1">
    <location>
        <begin position="11"/>
        <end position="38"/>
    </location>
</feature>
<evidence type="ECO:0000256" key="1">
    <source>
        <dbReference type="SAM" id="Coils"/>
    </source>
</evidence>
<evidence type="ECO:0000313" key="4">
    <source>
        <dbReference type="Proteomes" id="UP000607397"/>
    </source>
</evidence>
<keyword evidence="4" id="KW-1185">Reference proteome</keyword>
<gene>
    <name evidence="3" type="ORF">GS597_07485</name>
</gene>
<comment type="caution">
    <text evidence="3">The sequence shown here is derived from an EMBL/GenBank/DDBJ whole genome shotgun (WGS) entry which is preliminary data.</text>
</comment>
<protein>
    <submittedName>
        <fullName evidence="3">Uncharacterized protein</fullName>
    </submittedName>
</protein>
<dbReference type="EMBL" id="WVIC01000012">
    <property type="protein sequence ID" value="NCJ06354.1"/>
    <property type="molecule type" value="Genomic_DNA"/>
</dbReference>
<evidence type="ECO:0000313" key="3">
    <source>
        <dbReference type="EMBL" id="NCJ06354.1"/>
    </source>
</evidence>
<keyword evidence="1" id="KW-0175">Coiled coil</keyword>
<proteinExistence type="predicted"/>
<evidence type="ECO:0000256" key="2">
    <source>
        <dbReference type="SAM" id="Phobius"/>
    </source>
</evidence>
<dbReference type="Proteomes" id="UP000607397">
    <property type="component" value="Unassembled WGS sequence"/>
</dbReference>
<feature type="transmembrane region" description="Helical" evidence="2">
    <location>
        <begin position="76"/>
        <end position="97"/>
    </location>
</feature>
<sequence>MTSTPDREPSLQDLANGLEQLRNEIKRLSSDLEQSQAWQGRFASDIEQSQKWQERFASDIEQSQKWQDRTWDVVKWVGGISAGLAIGAAIALVGIVLKQASG</sequence>